<feature type="signal peptide" evidence="1">
    <location>
        <begin position="1"/>
        <end position="17"/>
    </location>
</feature>
<keyword evidence="1" id="KW-0732">Signal</keyword>
<dbReference type="RefSeq" id="WP_338437632.1">
    <property type="nucleotide sequence ID" value="NZ_JAUYVH010000011.1"/>
</dbReference>
<dbReference type="Proteomes" id="UP001225596">
    <property type="component" value="Unassembled WGS sequence"/>
</dbReference>
<comment type="caution">
    <text evidence="2">The sequence shown here is derived from an EMBL/GenBank/DDBJ whole genome shotgun (WGS) entry which is preliminary data.</text>
</comment>
<evidence type="ECO:0000313" key="2">
    <source>
        <dbReference type="EMBL" id="MDQ9171694.1"/>
    </source>
</evidence>
<dbReference type="PROSITE" id="PS51257">
    <property type="entry name" value="PROKAR_LIPOPROTEIN"/>
    <property type="match status" value="1"/>
</dbReference>
<keyword evidence="3" id="KW-1185">Reference proteome</keyword>
<gene>
    <name evidence="2" type="ORF">Q8A64_14870</name>
</gene>
<feature type="chain" id="PRO_5046747833" evidence="1">
    <location>
        <begin position="18"/>
        <end position="141"/>
    </location>
</feature>
<accession>A0ABU1BUD8</accession>
<protein>
    <submittedName>
        <fullName evidence="2">Uncharacterized protein</fullName>
    </submittedName>
</protein>
<dbReference type="EMBL" id="JAUYVH010000011">
    <property type="protein sequence ID" value="MDQ9171694.1"/>
    <property type="molecule type" value="Genomic_DNA"/>
</dbReference>
<organism evidence="2 3">
    <name type="scientific">Keguizhuia sedimenti</name>
    <dbReference type="NCBI Taxonomy" id="3064264"/>
    <lineage>
        <taxon>Bacteria</taxon>
        <taxon>Pseudomonadati</taxon>
        <taxon>Pseudomonadota</taxon>
        <taxon>Betaproteobacteria</taxon>
        <taxon>Burkholderiales</taxon>
        <taxon>Oxalobacteraceae</taxon>
        <taxon>Keguizhuia</taxon>
    </lineage>
</organism>
<name>A0ABU1BUD8_9BURK</name>
<sequence>MRPMLLIFLLASSSCYANDYSSPYGEWRGQTQYQAFIRTTSNPAAHIVTNLTINIDPGGKITGKSTENGCQLLGLAEPGVTPAIVTLNVTLTGCTYAGYNRTYRGLLSVFSKDRYAKFSLQAIDVSSGKAGTYNITATMRR</sequence>
<reference evidence="2 3" key="1">
    <citation type="submission" date="2023-08" db="EMBL/GenBank/DDBJ databases">
        <title>Oxalobacteraceae gen .nov., isolated from river sludge outside the plant.</title>
        <authorList>
            <person name="Zhao S.Y."/>
        </authorList>
    </citation>
    <scope>NUCLEOTIDE SEQUENCE [LARGE SCALE GENOMIC DNA]</scope>
    <source>
        <strain evidence="2 3">R-40</strain>
    </source>
</reference>
<evidence type="ECO:0000313" key="3">
    <source>
        <dbReference type="Proteomes" id="UP001225596"/>
    </source>
</evidence>
<evidence type="ECO:0000256" key="1">
    <source>
        <dbReference type="SAM" id="SignalP"/>
    </source>
</evidence>
<proteinExistence type="predicted"/>